<dbReference type="InterPro" id="IPR011992">
    <property type="entry name" value="EF-hand-dom_pair"/>
</dbReference>
<gene>
    <name evidence="2" type="ORF">CJJ18_09615</name>
</gene>
<protein>
    <recommendedName>
        <fullName evidence="1">EF-hand domain-containing protein</fullName>
    </recommendedName>
</protein>
<dbReference type="RefSeq" id="WP_086935046.1">
    <property type="nucleotide sequence ID" value="NZ_CADIJH010000076.1"/>
</dbReference>
<name>A0AAC9YHG0_9ENTR</name>
<evidence type="ECO:0000259" key="1">
    <source>
        <dbReference type="PROSITE" id="PS50222"/>
    </source>
</evidence>
<dbReference type="GeneID" id="96895011"/>
<dbReference type="PROSITE" id="PS50222">
    <property type="entry name" value="EF_HAND_2"/>
    <property type="match status" value="1"/>
</dbReference>
<dbReference type="Gene3D" id="1.10.238.10">
    <property type="entry name" value="EF-hand"/>
    <property type="match status" value="1"/>
</dbReference>
<dbReference type="InterPro" id="IPR018247">
    <property type="entry name" value="EF_Hand_1_Ca_BS"/>
</dbReference>
<dbReference type="AlphaFoldDB" id="A0AAC9YHG0"/>
<dbReference type="PROSITE" id="PS00018">
    <property type="entry name" value="EF_HAND_1"/>
    <property type="match status" value="1"/>
</dbReference>
<reference evidence="2" key="1">
    <citation type="submission" date="2017-08" db="EMBL/GenBank/DDBJ databases">
        <title>Genome sequence of Candidatus Hamiltonella defensa from Acyrthosiphon pisum strain MI47.</title>
        <authorList>
            <person name="Patel V.A."/>
            <person name="Chevignon G."/>
            <person name="Russell J.A."/>
            <person name="Oliver K.M."/>
        </authorList>
    </citation>
    <scope>NUCLEOTIDE SEQUENCE</scope>
    <source>
        <strain evidence="2">MI47</strain>
    </source>
</reference>
<feature type="domain" description="EF-hand" evidence="1">
    <location>
        <begin position="14"/>
        <end position="45"/>
    </location>
</feature>
<accession>A0AAC9YHG0</accession>
<dbReference type="GO" id="GO:0005509">
    <property type="term" value="F:calcium ion binding"/>
    <property type="evidence" value="ECO:0007669"/>
    <property type="project" value="InterPro"/>
</dbReference>
<dbReference type="Proteomes" id="UP000792865">
    <property type="component" value="Chromosome"/>
</dbReference>
<sequence length="45" mass="5320">MTLNELKEILGDYFSDDDIKKSFKEMDRNKDGHVSFHEFLKANVN</sequence>
<evidence type="ECO:0000313" key="2">
    <source>
        <dbReference type="EMBL" id="ASV34438.1"/>
    </source>
</evidence>
<dbReference type="Pfam" id="PF00036">
    <property type="entry name" value="EF-hand_1"/>
    <property type="match status" value="1"/>
</dbReference>
<dbReference type="InterPro" id="IPR002048">
    <property type="entry name" value="EF_hand_dom"/>
</dbReference>
<organism evidence="2 3">
    <name type="scientific">Candidatus Williamhamiltonella defendens</name>
    <dbReference type="NCBI Taxonomy" id="138072"/>
    <lineage>
        <taxon>Bacteria</taxon>
        <taxon>Pseudomonadati</taxon>
        <taxon>Pseudomonadota</taxon>
        <taxon>Gammaproteobacteria</taxon>
        <taxon>Enterobacterales</taxon>
        <taxon>Enterobacteriaceae</taxon>
        <taxon>aphid secondary symbionts</taxon>
        <taxon>Candidatus Williamhamiltonella</taxon>
    </lineage>
</organism>
<proteinExistence type="predicted"/>
<dbReference type="EMBL" id="CP022932">
    <property type="protein sequence ID" value="ASV34438.1"/>
    <property type="molecule type" value="Genomic_DNA"/>
</dbReference>
<dbReference type="SUPFAM" id="SSF47473">
    <property type="entry name" value="EF-hand"/>
    <property type="match status" value="1"/>
</dbReference>
<evidence type="ECO:0000313" key="3">
    <source>
        <dbReference type="Proteomes" id="UP000792865"/>
    </source>
</evidence>